<evidence type="ECO:0000313" key="2">
    <source>
        <dbReference type="Proteomes" id="UP000272942"/>
    </source>
</evidence>
<accession>A0A3P8C5Y3</accession>
<organism evidence="1 2">
    <name type="scientific">Echinostoma caproni</name>
    <dbReference type="NCBI Taxonomy" id="27848"/>
    <lineage>
        <taxon>Eukaryota</taxon>
        <taxon>Metazoa</taxon>
        <taxon>Spiralia</taxon>
        <taxon>Lophotrochozoa</taxon>
        <taxon>Platyhelminthes</taxon>
        <taxon>Trematoda</taxon>
        <taxon>Digenea</taxon>
        <taxon>Plagiorchiida</taxon>
        <taxon>Echinostomata</taxon>
        <taxon>Echinostomatoidea</taxon>
        <taxon>Echinostomatidae</taxon>
        <taxon>Echinostoma</taxon>
    </lineage>
</organism>
<gene>
    <name evidence="1" type="ORF">ECPE_LOCUS1168</name>
</gene>
<name>A0A3P8C5Y3_9TREM</name>
<protein>
    <submittedName>
        <fullName evidence="1">Uncharacterized protein</fullName>
    </submittedName>
</protein>
<dbReference type="Proteomes" id="UP000272942">
    <property type="component" value="Unassembled WGS sequence"/>
</dbReference>
<keyword evidence="2" id="KW-1185">Reference proteome</keyword>
<evidence type="ECO:0000313" key="1">
    <source>
        <dbReference type="EMBL" id="VDP34172.1"/>
    </source>
</evidence>
<sequence>MRDSRVFVECVVQFIGIDRIEQSWTGGRNGGIVGRTMATRYVPSLVLDHVLD</sequence>
<dbReference type="AlphaFoldDB" id="A0A3P8C5Y3"/>
<reference evidence="1 2" key="1">
    <citation type="submission" date="2018-11" db="EMBL/GenBank/DDBJ databases">
        <authorList>
            <consortium name="Pathogen Informatics"/>
        </authorList>
    </citation>
    <scope>NUCLEOTIDE SEQUENCE [LARGE SCALE GENOMIC DNA]</scope>
    <source>
        <strain evidence="1 2">Egypt</strain>
    </source>
</reference>
<proteinExistence type="predicted"/>
<dbReference type="EMBL" id="UZAN01005836">
    <property type="protein sequence ID" value="VDP34172.1"/>
    <property type="molecule type" value="Genomic_DNA"/>
</dbReference>